<name>A0A4R5XDX6_9AGAM</name>
<keyword evidence="1" id="KW-0175">Coiled coil</keyword>
<dbReference type="OrthoDB" id="3359404at2759"/>
<feature type="compositionally biased region" description="Polar residues" evidence="2">
    <location>
        <begin position="29"/>
        <end position="46"/>
    </location>
</feature>
<organism evidence="3 4">
    <name type="scientific">Rickenella mellea</name>
    <dbReference type="NCBI Taxonomy" id="50990"/>
    <lineage>
        <taxon>Eukaryota</taxon>
        <taxon>Fungi</taxon>
        <taxon>Dikarya</taxon>
        <taxon>Basidiomycota</taxon>
        <taxon>Agaricomycotina</taxon>
        <taxon>Agaricomycetes</taxon>
        <taxon>Hymenochaetales</taxon>
        <taxon>Rickenellaceae</taxon>
        <taxon>Rickenella</taxon>
    </lineage>
</organism>
<dbReference type="Proteomes" id="UP000294933">
    <property type="component" value="Unassembled WGS sequence"/>
</dbReference>
<evidence type="ECO:0000313" key="3">
    <source>
        <dbReference type="EMBL" id="TDL29274.1"/>
    </source>
</evidence>
<accession>A0A4R5XDX6</accession>
<feature type="region of interest" description="Disordered" evidence="2">
    <location>
        <begin position="15"/>
        <end position="46"/>
    </location>
</feature>
<proteinExistence type="predicted"/>
<reference evidence="3 4" key="1">
    <citation type="submission" date="2018-06" db="EMBL/GenBank/DDBJ databases">
        <title>A transcriptomic atlas of mushroom development highlights an independent origin of complex multicellularity.</title>
        <authorList>
            <consortium name="DOE Joint Genome Institute"/>
            <person name="Krizsan K."/>
            <person name="Almasi E."/>
            <person name="Merenyi Z."/>
            <person name="Sahu N."/>
            <person name="Viragh M."/>
            <person name="Koszo T."/>
            <person name="Mondo S."/>
            <person name="Kiss B."/>
            <person name="Balint B."/>
            <person name="Kues U."/>
            <person name="Barry K."/>
            <person name="Hegedus J.C."/>
            <person name="Henrissat B."/>
            <person name="Johnson J."/>
            <person name="Lipzen A."/>
            <person name="Ohm R."/>
            <person name="Nagy I."/>
            <person name="Pangilinan J."/>
            <person name="Yan J."/>
            <person name="Xiong Y."/>
            <person name="Grigoriev I.V."/>
            <person name="Hibbett D.S."/>
            <person name="Nagy L.G."/>
        </authorList>
    </citation>
    <scope>NUCLEOTIDE SEQUENCE [LARGE SCALE GENOMIC DNA]</scope>
    <source>
        <strain evidence="3 4">SZMC22713</strain>
    </source>
</reference>
<evidence type="ECO:0000256" key="2">
    <source>
        <dbReference type="SAM" id="MobiDB-lite"/>
    </source>
</evidence>
<dbReference type="EMBL" id="ML170156">
    <property type="protein sequence ID" value="TDL29274.1"/>
    <property type="molecule type" value="Genomic_DNA"/>
</dbReference>
<dbReference type="AlphaFoldDB" id="A0A4R5XDX6"/>
<gene>
    <name evidence="3" type="ORF">BD410DRAFT_779625</name>
</gene>
<feature type="compositionally biased region" description="Basic residues" evidence="2">
    <location>
        <begin position="15"/>
        <end position="25"/>
    </location>
</feature>
<dbReference type="VEuPathDB" id="FungiDB:BD410DRAFT_779625"/>
<protein>
    <submittedName>
        <fullName evidence="3">Uncharacterized protein</fullName>
    </submittedName>
</protein>
<sequence>MSRLSPAWSATRLSHCPRRAPAHRHSLSENRLSARSYSDGSPQKSPHAQWYAEIGPAMIPVFLLGSAVYLGLQLAQVHLSNEKYLSEASTKIRDLEADLEKLKSDRNQRLEVTQSSRNGDRKSWWWFS</sequence>
<evidence type="ECO:0000313" key="4">
    <source>
        <dbReference type="Proteomes" id="UP000294933"/>
    </source>
</evidence>
<keyword evidence="4" id="KW-1185">Reference proteome</keyword>
<feature type="coiled-coil region" evidence="1">
    <location>
        <begin position="85"/>
        <end position="112"/>
    </location>
</feature>
<evidence type="ECO:0000256" key="1">
    <source>
        <dbReference type="SAM" id="Coils"/>
    </source>
</evidence>